<dbReference type="SUPFAM" id="SSF89447">
    <property type="entry name" value="AbrB/MazE/MraZ-like"/>
    <property type="match status" value="1"/>
</dbReference>
<dbReference type="AlphaFoldDB" id="A0A1G7ZNI3"/>
<protein>
    <recommendedName>
        <fullName evidence="5">Looped-hinge helix DNA binding domain-containing protein, AbrB family</fullName>
    </recommendedName>
</protein>
<dbReference type="Gene3D" id="2.10.260.10">
    <property type="match status" value="1"/>
</dbReference>
<reference evidence="1 4" key="2">
    <citation type="submission" date="2021-08" db="EMBL/GenBank/DDBJ databases">
        <title>Complete genome sequence of the strain Aneurinibacillus thermoaerophilus CCM 8960.</title>
        <authorList>
            <person name="Musilova J."/>
            <person name="Kourilova X."/>
            <person name="Pernicova I."/>
            <person name="Bezdicek M."/>
            <person name="Lengerova M."/>
            <person name="Obruca S."/>
            <person name="Sedlar K."/>
        </authorList>
    </citation>
    <scope>NUCLEOTIDE SEQUENCE [LARGE SCALE GENOMIC DNA]</scope>
    <source>
        <strain evidence="1 4">CCM 8960</strain>
    </source>
</reference>
<dbReference type="RefSeq" id="WP_057898215.1">
    <property type="nucleotide sequence ID" value="NZ_CP080764.1"/>
</dbReference>
<reference evidence="2 3" key="1">
    <citation type="submission" date="2016-10" db="EMBL/GenBank/DDBJ databases">
        <authorList>
            <person name="de Groot N.N."/>
        </authorList>
    </citation>
    <scope>NUCLEOTIDE SEQUENCE [LARGE SCALE GENOMIC DNA]</scope>
    <source>
        <strain evidence="2 3">L 420-91</strain>
    </source>
</reference>
<dbReference type="Proteomes" id="UP000198956">
    <property type="component" value="Unassembled WGS sequence"/>
</dbReference>
<accession>A0A1G7ZNI3</accession>
<evidence type="ECO:0008006" key="5">
    <source>
        <dbReference type="Google" id="ProtNLM"/>
    </source>
</evidence>
<dbReference type="GeneID" id="97142236"/>
<organism evidence="2 3">
    <name type="scientific">Aneurinibacillus thermoaerophilus</name>
    <dbReference type="NCBI Taxonomy" id="143495"/>
    <lineage>
        <taxon>Bacteria</taxon>
        <taxon>Bacillati</taxon>
        <taxon>Bacillota</taxon>
        <taxon>Bacilli</taxon>
        <taxon>Bacillales</taxon>
        <taxon>Paenibacillaceae</taxon>
        <taxon>Aneurinibacillus group</taxon>
        <taxon>Aneurinibacillus</taxon>
    </lineage>
</organism>
<dbReference type="EMBL" id="CP080764">
    <property type="protein sequence ID" value="QYY41772.1"/>
    <property type="molecule type" value="Genomic_DNA"/>
</dbReference>
<gene>
    <name evidence="1" type="ORF">K3F53_12710</name>
    <name evidence="2" type="ORF">SAMN04489735_101184</name>
</gene>
<dbReference type="OrthoDB" id="2679999at2"/>
<dbReference type="InterPro" id="IPR037914">
    <property type="entry name" value="SpoVT-AbrB_sf"/>
</dbReference>
<evidence type="ECO:0000313" key="4">
    <source>
        <dbReference type="Proteomes" id="UP000826616"/>
    </source>
</evidence>
<sequence length="60" mass="6858">MEKKPLLGRIDEQGNLVLPPEIQEILGYGTIEIEVEGDCIVLTKTEPIYTCVFEPRRNKK</sequence>
<name>A0A1G7ZNI3_ANETH</name>
<dbReference type="Proteomes" id="UP000826616">
    <property type="component" value="Chromosome"/>
</dbReference>
<evidence type="ECO:0000313" key="3">
    <source>
        <dbReference type="Proteomes" id="UP000198956"/>
    </source>
</evidence>
<keyword evidence="4" id="KW-1185">Reference proteome</keyword>
<evidence type="ECO:0000313" key="2">
    <source>
        <dbReference type="EMBL" id="SDH10322.1"/>
    </source>
</evidence>
<dbReference type="EMBL" id="FNDE01000011">
    <property type="protein sequence ID" value="SDH10322.1"/>
    <property type="molecule type" value="Genomic_DNA"/>
</dbReference>
<proteinExistence type="predicted"/>
<evidence type="ECO:0000313" key="1">
    <source>
        <dbReference type="EMBL" id="QYY41772.1"/>
    </source>
</evidence>